<protein>
    <submittedName>
        <fullName evidence="1">Hypotheticial protein</fullName>
    </submittedName>
</protein>
<dbReference type="AlphaFoldDB" id="C1L3R8"/>
<name>C1L3R8_SCHJA</name>
<sequence>MDDSGILNDELMNLVSKRVSSRDKIVELYEKYTKDKLDAIVNDLAMLKLFHTRQRINLLQLYVTSNILTP</sequence>
<organism evidence="1">
    <name type="scientific">Schistosoma japonicum</name>
    <name type="common">Blood fluke</name>
    <dbReference type="NCBI Taxonomy" id="6182"/>
    <lineage>
        <taxon>Eukaryota</taxon>
        <taxon>Metazoa</taxon>
        <taxon>Spiralia</taxon>
        <taxon>Lophotrochozoa</taxon>
        <taxon>Platyhelminthes</taxon>
        <taxon>Trematoda</taxon>
        <taxon>Digenea</taxon>
        <taxon>Strigeidida</taxon>
        <taxon>Schistosomatoidea</taxon>
        <taxon>Schistosomatidae</taxon>
        <taxon>Schistosoma</taxon>
    </lineage>
</organism>
<proteinExistence type="evidence at transcript level"/>
<reference evidence="1" key="1">
    <citation type="journal article" date="2009" name="Nature">
        <title>The Schistosoma japonicum genome reveals features of host-parasite interplay.</title>
        <authorList>
            <person name="Liu F."/>
            <person name="Zhou Y."/>
            <person name="Wang Z.Q."/>
            <person name="Lu G."/>
            <person name="Zheng H."/>
            <person name="Brindley P.J."/>
            <person name="McManus D.P."/>
            <person name="Blair D."/>
            <person name="Zhang Q.H."/>
            <person name="Zhong Y."/>
            <person name="Wang S."/>
            <person name="Han Z.G."/>
            <person name="Chen Z."/>
        </authorList>
    </citation>
    <scope>NUCLEOTIDE SEQUENCE</scope>
    <source>
        <strain evidence="1">Anhui</strain>
    </source>
</reference>
<dbReference type="EMBL" id="FN313612">
    <property type="protein sequence ID" value="CAX69346.1"/>
    <property type="molecule type" value="mRNA"/>
</dbReference>
<reference evidence="1" key="2">
    <citation type="submission" date="2009-03" db="EMBL/GenBank/DDBJ databases">
        <authorList>
            <person name="Gang L."/>
        </authorList>
    </citation>
    <scope>NUCLEOTIDE SEQUENCE</scope>
    <source>
        <strain evidence="1">Anhui</strain>
    </source>
</reference>
<evidence type="ECO:0000313" key="1">
    <source>
        <dbReference type="EMBL" id="CAX69346.1"/>
    </source>
</evidence>
<accession>C1L3R8</accession>